<dbReference type="InterPro" id="IPR007348">
    <property type="entry name" value="CopC_dom"/>
</dbReference>
<evidence type="ECO:0000259" key="9">
    <source>
        <dbReference type="Pfam" id="PF04234"/>
    </source>
</evidence>
<comment type="subcellular location">
    <subcellularLocation>
        <location evidence="1 7">Periplasm</location>
    </subcellularLocation>
</comment>
<dbReference type="KEGG" id="hav:AT03_11810"/>
<dbReference type="Proteomes" id="UP000029986">
    <property type="component" value="Chromosome"/>
</dbReference>
<dbReference type="RefSeq" id="WP_025796772.1">
    <property type="nucleotide sequence ID" value="NZ_CP009706.1"/>
</dbReference>
<keyword evidence="4 7" id="KW-0732">Signal</keyword>
<dbReference type="PATRIC" id="fig|1453496.5.peg.2389"/>
<name>A0A097R2Q8_HAFAL</name>
<dbReference type="GO" id="GO:0006825">
    <property type="term" value="P:copper ion transport"/>
    <property type="evidence" value="ECO:0007669"/>
    <property type="project" value="InterPro"/>
</dbReference>
<gene>
    <name evidence="10" type="ORF">AT03_11810</name>
</gene>
<feature type="chain" id="PRO_5001932241" description="Copper resistance protein C" evidence="8">
    <location>
        <begin position="29"/>
        <end position="125"/>
    </location>
</feature>
<organism evidence="10 11">
    <name type="scientific">Hafnia alvei FB1</name>
    <dbReference type="NCBI Taxonomy" id="1453496"/>
    <lineage>
        <taxon>Bacteria</taxon>
        <taxon>Pseudomonadati</taxon>
        <taxon>Pseudomonadota</taxon>
        <taxon>Gammaproteobacteria</taxon>
        <taxon>Enterobacterales</taxon>
        <taxon>Hafniaceae</taxon>
        <taxon>Hafnia</taxon>
    </lineage>
</organism>
<dbReference type="InterPro" id="IPR014755">
    <property type="entry name" value="Cu-Rt/internalin_Ig-like"/>
</dbReference>
<evidence type="ECO:0000256" key="7">
    <source>
        <dbReference type="RuleBase" id="RU369037"/>
    </source>
</evidence>
<dbReference type="NCBIfam" id="NF007636">
    <property type="entry name" value="PRK10301.1"/>
    <property type="match status" value="1"/>
</dbReference>
<dbReference type="InterPro" id="IPR014756">
    <property type="entry name" value="Ig_E-set"/>
</dbReference>
<evidence type="ECO:0000256" key="3">
    <source>
        <dbReference type="ARBA" id="ARBA00022723"/>
    </source>
</evidence>
<sequence length="125" mass="13298">MKMLKTAQFHLSGIGAALLLAVSPQVFAHAHLTDQTPAAKSQVSAPSELTFVFSEGIETGFSKVTVVGPENQPIETGKLSVAGNDKTHVSVPFTQPLNKGEYAVSWNVVSVDGHKTKGQYTFSVK</sequence>
<dbReference type="GO" id="GO:0042597">
    <property type="term" value="C:periplasmic space"/>
    <property type="evidence" value="ECO:0007669"/>
    <property type="project" value="UniProtKB-SubCell"/>
</dbReference>
<reference evidence="10 11" key="1">
    <citation type="journal article" date="2014" name="Gut Pathog.">
        <title>Gene clusters of Hafnia alvei strain FB1 important in survival and pathogenesis: a draft genome perspective.</title>
        <authorList>
            <person name="Tan J.Y."/>
            <person name="Yin W.F."/>
            <person name="Chan K.G."/>
        </authorList>
    </citation>
    <scope>NUCLEOTIDE SEQUENCE [LARGE SCALE GENOMIC DNA]</scope>
    <source>
        <strain evidence="10 11">FB1</strain>
    </source>
</reference>
<evidence type="ECO:0000256" key="4">
    <source>
        <dbReference type="ARBA" id="ARBA00022729"/>
    </source>
</evidence>
<protein>
    <recommendedName>
        <fullName evidence="7">Copper resistance protein C</fullName>
    </recommendedName>
</protein>
<dbReference type="InterPro" id="IPR047685">
    <property type="entry name" value="CopC-like"/>
</dbReference>
<feature type="signal peptide" evidence="8">
    <location>
        <begin position="1"/>
        <end position="28"/>
    </location>
</feature>
<dbReference type="OrthoDB" id="9796814at2"/>
<evidence type="ECO:0000256" key="6">
    <source>
        <dbReference type="ARBA" id="ARBA00023008"/>
    </source>
</evidence>
<keyword evidence="5 7" id="KW-0574">Periplasm</keyword>
<evidence type="ECO:0000256" key="2">
    <source>
        <dbReference type="ARBA" id="ARBA00010509"/>
    </source>
</evidence>
<dbReference type="NCBIfam" id="NF033814">
    <property type="entry name" value="copper_CopC"/>
    <property type="match status" value="1"/>
</dbReference>
<dbReference type="GO" id="GO:0005507">
    <property type="term" value="F:copper ion binding"/>
    <property type="evidence" value="ECO:0007669"/>
    <property type="project" value="UniProtKB-UniRule"/>
</dbReference>
<keyword evidence="3 7" id="KW-0479">Metal-binding</keyword>
<dbReference type="HOGENOM" id="CLU_087859_4_2_6"/>
<proteinExistence type="inferred from homology"/>
<dbReference type="EMBL" id="CP009706">
    <property type="protein sequence ID" value="AIU73001.1"/>
    <property type="molecule type" value="Genomic_DNA"/>
</dbReference>
<dbReference type="Gene3D" id="2.60.40.1220">
    <property type="match status" value="1"/>
</dbReference>
<dbReference type="eggNOG" id="COG2372">
    <property type="taxonomic scope" value="Bacteria"/>
</dbReference>
<dbReference type="PANTHER" id="PTHR34820">
    <property type="entry name" value="INNER MEMBRANE PROTEIN YEBZ"/>
    <property type="match status" value="1"/>
</dbReference>
<dbReference type="SUPFAM" id="SSF81296">
    <property type="entry name" value="E set domains"/>
    <property type="match status" value="1"/>
</dbReference>
<evidence type="ECO:0000256" key="1">
    <source>
        <dbReference type="ARBA" id="ARBA00004418"/>
    </source>
</evidence>
<dbReference type="AlphaFoldDB" id="A0A097R2Q8"/>
<comment type="function">
    <text evidence="7">Involved in copper resistance.</text>
</comment>
<evidence type="ECO:0000313" key="10">
    <source>
        <dbReference type="EMBL" id="AIU73001.1"/>
    </source>
</evidence>
<dbReference type="InterPro" id="IPR032694">
    <property type="entry name" value="CopC/D"/>
</dbReference>
<accession>A0A097R2Q8</accession>
<comment type="similarity">
    <text evidence="2 7">Belongs to the CopC family.</text>
</comment>
<dbReference type="Pfam" id="PF04234">
    <property type="entry name" value="CopC"/>
    <property type="match status" value="1"/>
</dbReference>
<evidence type="ECO:0000313" key="11">
    <source>
        <dbReference type="Proteomes" id="UP000029986"/>
    </source>
</evidence>
<evidence type="ECO:0000256" key="8">
    <source>
        <dbReference type="SAM" id="SignalP"/>
    </source>
</evidence>
<dbReference type="GO" id="GO:0046688">
    <property type="term" value="P:response to copper ion"/>
    <property type="evidence" value="ECO:0007669"/>
    <property type="project" value="UniProtKB-UniRule"/>
</dbReference>
<keyword evidence="6 7" id="KW-0186">Copper</keyword>
<dbReference type="PANTHER" id="PTHR34820:SF4">
    <property type="entry name" value="INNER MEMBRANE PROTEIN YEBZ"/>
    <property type="match status" value="1"/>
</dbReference>
<dbReference type="GO" id="GO:0005886">
    <property type="term" value="C:plasma membrane"/>
    <property type="evidence" value="ECO:0007669"/>
    <property type="project" value="TreeGrafter"/>
</dbReference>
<keyword evidence="11" id="KW-1185">Reference proteome</keyword>
<feature type="domain" description="CopC" evidence="9">
    <location>
        <begin position="29"/>
        <end position="124"/>
    </location>
</feature>
<evidence type="ECO:0000256" key="5">
    <source>
        <dbReference type="ARBA" id="ARBA00022764"/>
    </source>
</evidence>